<evidence type="ECO:0000313" key="6">
    <source>
        <dbReference type="EMBL" id="GAA4439653.1"/>
    </source>
</evidence>
<dbReference type="SUPFAM" id="SSF53300">
    <property type="entry name" value="vWA-like"/>
    <property type="match status" value="1"/>
</dbReference>
<keyword evidence="1" id="KW-1003">Cell membrane</keyword>
<sequence length="292" mass="31536">MGEPAMIDKLVLNNTARGQFTKLNLTLGAVVFLSIALAGPKVVTTRLLPKAVGANVIFVIDVSLSMLAEDVAPNRLEKAKYIVSKAVDKLPQSKVAVVVFSGVAFPLVPLTSDHLSVQNALHATKADMLPVPGSSLEHAVKMAVRFKAKDNAEHSYVFLISDGEDHTANLNAVIDSAANSRLKIFTLGLGTRQGSTIPTREPYGKLVLKKDHNGRTVYTSLREQALKTIARRTDGKYLQVLNTQDGVNFITSTIKEAESTASTSKAIQSSEHIYQWLLGTALVLILFDSLLS</sequence>
<dbReference type="PANTHER" id="PTHR22550:SF5">
    <property type="entry name" value="LEUCINE ZIPPER PROTEIN 4"/>
    <property type="match status" value="1"/>
</dbReference>
<dbReference type="InterPro" id="IPR050768">
    <property type="entry name" value="UPF0353/GerABKA_families"/>
</dbReference>
<reference evidence="7" key="1">
    <citation type="journal article" date="2019" name="Int. J. Syst. Evol. Microbiol.">
        <title>The Global Catalogue of Microorganisms (GCM) 10K type strain sequencing project: providing services to taxonomists for standard genome sequencing and annotation.</title>
        <authorList>
            <consortium name="The Broad Institute Genomics Platform"/>
            <consortium name="The Broad Institute Genome Sequencing Center for Infectious Disease"/>
            <person name="Wu L."/>
            <person name="Ma J."/>
        </authorList>
    </citation>
    <scope>NUCLEOTIDE SEQUENCE [LARGE SCALE GENOMIC DNA]</scope>
    <source>
        <strain evidence="7">JCM 17926</strain>
    </source>
</reference>
<evidence type="ECO:0000256" key="4">
    <source>
        <dbReference type="ARBA" id="ARBA00023136"/>
    </source>
</evidence>
<comment type="caution">
    <text evidence="6">The sequence shown here is derived from an EMBL/GenBank/DDBJ whole genome shotgun (WGS) entry which is preliminary data.</text>
</comment>
<proteinExistence type="predicted"/>
<feature type="domain" description="VWFA" evidence="5">
    <location>
        <begin position="55"/>
        <end position="257"/>
    </location>
</feature>
<dbReference type="Pfam" id="PF13519">
    <property type="entry name" value="VWA_2"/>
    <property type="match status" value="1"/>
</dbReference>
<accession>A0ABP8M0C6</accession>
<evidence type="ECO:0000313" key="7">
    <source>
        <dbReference type="Proteomes" id="UP001500552"/>
    </source>
</evidence>
<keyword evidence="7" id="KW-1185">Reference proteome</keyword>
<name>A0ABP8M0C6_9BACT</name>
<dbReference type="InterPro" id="IPR002035">
    <property type="entry name" value="VWF_A"/>
</dbReference>
<organism evidence="6 7">
    <name type="scientific">Pontibacter saemangeumensis</name>
    <dbReference type="NCBI Taxonomy" id="1084525"/>
    <lineage>
        <taxon>Bacteria</taxon>
        <taxon>Pseudomonadati</taxon>
        <taxon>Bacteroidota</taxon>
        <taxon>Cytophagia</taxon>
        <taxon>Cytophagales</taxon>
        <taxon>Hymenobacteraceae</taxon>
        <taxon>Pontibacter</taxon>
    </lineage>
</organism>
<dbReference type="Gene3D" id="3.40.50.410">
    <property type="entry name" value="von Willebrand factor, type A domain"/>
    <property type="match status" value="1"/>
</dbReference>
<dbReference type="SMART" id="SM00327">
    <property type="entry name" value="VWA"/>
    <property type="match status" value="1"/>
</dbReference>
<evidence type="ECO:0000256" key="1">
    <source>
        <dbReference type="ARBA" id="ARBA00022475"/>
    </source>
</evidence>
<dbReference type="Proteomes" id="UP001500552">
    <property type="component" value="Unassembled WGS sequence"/>
</dbReference>
<evidence type="ECO:0000256" key="2">
    <source>
        <dbReference type="ARBA" id="ARBA00022692"/>
    </source>
</evidence>
<dbReference type="EMBL" id="BAABHC010000026">
    <property type="protein sequence ID" value="GAA4439653.1"/>
    <property type="molecule type" value="Genomic_DNA"/>
</dbReference>
<keyword evidence="4" id="KW-0472">Membrane</keyword>
<protein>
    <submittedName>
        <fullName evidence="6">VWA domain-containing protein</fullName>
    </submittedName>
</protein>
<dbReference type="PANTHER" id="PTHR22550">
    <property type="entry name" value="SPORE GERMINATION PROTEIN"/>
    <property type="match status" value="1"/>
</dbReference>
<dbReference type="PROSITE" id="PS50234">
    <property type="entry name" value="VWFA"/>
    <property type="match status" value="1"/>
</dbReference>
<keyword evidence="2" id="KW-0812">Transmembrane</keyword>
<gene>
    <name evidence="6" type="ORF">GCM10023188_36130</name>
</gene>
<evidence type="ECO:0000259" key="5">
    <source>
        <dbReference type="PROSITE" id="PS50234"/>
    </source>
</evidence>
<keyword evidence="3" id="KW-1133">Transmembrane helix</keyword>
<evidence type="ECO:0000256" key="3">
    <source>
        <dbReference type="ARBA" id="ARBA00022989"/>
    </source>
</evidence>
<dbReference type="InterPro" id="IPR036465">
    <property type="entry name" value="vWFA_dom_sf"/>
</dbReference>